<protein>
    <recommendedName>
        <fullName evidence="3">Sulfotransferase family protein</fullName>
    </recommendedName>
</protein>
<organism evidence="1 2">
    <name type="scientific">Salinomyces thailandicus</name>
    <dbReference type="NCBI Taxonomy" id="706561"/>
    <lineage>
        <taxon>Eukaryota</taxon>
        <taxon>Fungi</taxon>
        <taxon>Dikarya</taxon>
        <taxon>Ascomycota</taxon>
        <taxon>Pezizomycotina</taxon>
        <taxon>Dothideomycetes</taxon>
        <taxon>Dothideomycetidae</taxon>
        <taxon>Mycosphaerellales</taxon>
        <taxon>Teratosphaeriaceae</taxon>
        <taxon>Salinomyces</taxon>
    </lineage>
</organism>
<keyword evidence="2" id="KW-1185">Reference proteome</keyword>
<evidence type="ECO:0008006" key="3">
    <source>
        <dbReference type="Google" id="ProtNLM"/>
    </source>
</evidence>
<accession>A0A4U0U8W4</accession>
<evidence type="ECO:0000313" key="2">
    <source>
        <dbReference type="Proteomes" id="UP000308549"/>
    </source>
</evidence>
<dbReference type="InterPro" id="IPR040632">
    <property type="entry name" value="Sulfotransfer_4"/>
</dbReference>
<reference evidence="1 2" key="1">
    <citation type="submission" date="2017-03" db="EMBL/GenBank/DDBJ databases">
        <title>Genomes of endolithic fungi from Antarctica.</title>
        <authorList>
            <person name="Coleine C."/>
            <person name="Masonjones S."/>
            <person name="Stajich J.E."/>
        </authorList>
    </citation>
    <scope>NUCLEOTIDE SEQUENCE [LARGE SCALE GENOMIC DNA]</scope>
    <source>
        <strain evidence="1 2">CCFEE 6315</strain>
    </source>
</reference>
<dbReference type="InterPro" id="IPR027417">
    <property type="entry name" value="P-loop_NTPase"/>
</dbReference>
<proteinExistence type="predicted"/>
<evidence type="ECO:0000313" key="1">
    <source>
        <dbReference type="EMBL" id="TKA31763.1"/>
    </source>
</evidence>
<dbReference type="OrthoDB" id="408152at2759"/>
<dbReference type="AlphaFoldDB" id="A0A4U0U8W4"/>
<sequence>MRNTAVADALGYLGYRRVYHMRDVFENGHQQARIDLLEWKFSRKSPDSLARGQLQAVLEGYDALADFLASIFVEELIAAYPDAKIVLLTRDEAAWYRSMIDTLWHQYSNFDSSKGTSNVRQLAETYHRYCWAGDFPKNGRAYFREYHERVRRLVAGGRMLEYDVRSDDWSQYKNQRSGKREMSQYARSGQVSLPYGN</sequence>
<name>A0A4U0U8W4_9PEZI</name>
<dbReference type="PANTHER" id="PTHR36978:SF4">
    <property type="entry name" value="P-LOOP CONTAINING NUCLEOSIDE TRIPHOSPHATE HYDROLASE PROTEIN"/>
    <property type="match status" value="1"/>
</dbReference>
<gene>
    <name evidence="1" type="ORF">B0A50_01841</name>
</gene>
<dbReference type="Gene3D" id="3.40.50.300">
    <property type="entry name" value="P-loop containing nucleotide triphosphate hydrolases"/>
    <property type="match status" value="1"/>
</dbReference>
<dbReference type="Pfam" id="PF17784">
    <property type="entry name" value="Sulfotransfer_4"/>
    <property type="match status" value="1"/>
</dbReference>
<dbReference type="Proteomes" id="UP000308549">
    <property type="component" value="Unassembled WGS sequence"/>
</dbReference>
<comment type="caution">
    <text evidence="1">The sequence shown here is derived from an EMBL/GenBank/DDBJ whole genome shotgun (WGS) entry which is preliminary data.</text>
</comment>
<dbReference type="EMBL" id="NAJL01000007">
    <property type="protein sequence ID" value="TKA31763.1"/>
    <property type="molecule type" value="Genomic_DNA"/>
</dbReference>
<dbReference type="SUPFAM" id="SSF52540">
    <property type="entry name" value="P-loop containing nucleoside triphosphate hydrolases"/>
    <property type="match status" value="1"/>
</dbReference>
<dbReference type="PANTHER" id="PTHR36978">
    <property type="entry name" value="P-LOOP CONTAINING NUCLEOTIDE TRIPHOSPHATE HYDROLASE"/>
    <property type="match status" value="1"/>
</dbReference>